<feature type="transmembrane region" description="Helical" evidence="3">
    <location>
        <begin position="47"/>
        <end position="65"/>
    </location>
</feature>
<feature type="transmembrane region" description="Helical" evidence="3">
    <location>
        <begin position="6"/>
        <end position="35"/>
    </location>
</feature>
<comment type="similarity">
    <text evidence="1 2">Belongs to the peptidase A24 family.</text>
</comment>
<dbReference type="OrthoDB" id="9789291at2"/>
<dbReference type="GO" id="GO:0004190">
    <property type="term" value="F:aspartic-type endopeptidase activity"/>
    <property type="evidence" value="ECO:0007669"/>
    <property type="project" value="InterPro"/>
</dbReference>
<dbReference type="InterPro" id="IPR014032">
    <property type="entry name" value="Peptidase_A24A_bac"/>
</dbReference>
<dbReference type="PRINTS" id="PR00864">
    <property type="entry name" value="PREPILNPTASE"/>
</dbReference>
<dbReference type="Pfam" id="PF01478">
    <property type="entry name" value="Peptidase_A24"/>
    <property type="match status" value="1"/>
</dbReference>
<dbReference type="STRING" id="646529.Desaci_4083"/>
<dbReference type="PANTHER" id="PTHR30487">
    <property type="entry name" value="TYPE 4 PREPILIN-LIKE PROTEINS LEADER PEPTIDE-PROCESSING ENZYME"/>
    <property type="match status" value="1"/>
</dbReference>
<accession>I4DAX2</accession>
<name>I4DAX2_DESAJ</name>
<dbReference type="eggNOG" id="COG1989">
    <property type="taxonomic scope" value="Bacteria"/>
</dbReference>
<feature type="transmembrane region" description="Helical" evidence="3">
    <location>
        <begin position="93"/>
        <end position="113"/>
    </location>
</feature>
<keyword evidence="6" id="KW-1185">Reference proteome</keyword>
<dbReference type="HOGENOM" id="CLU_057101_8_0_9"/>
<evidence type="ECO:0000259" key="4">
    <source>
        <dbReference type="Pfam" id="PF01478"/>
    </source>
</evidence>
<dbReference type="AlphaFoldDB" id="I4DAX2"/>
<dbReference type="Gene3D" id="1.20.120.1220">
    <property type="match status" value="1"/>
</dbReference>
<dbReference type="PANTHER" id="PTHR30487:SF0">
    <property type="entry name" value="PREPILIN LEADER PEPTIDASE_N-METHYLTRANSFERASE-RELATED"/>
    <property type="match status" value="1"/>
</dbReference>
<dbReference type="EMBL" id="CP003639">
    <property type="protein sequence ID" value="AFM42946.1"/>
    <property type="molecule type" value="Genomic_DNA"/>
</dbReference>
<protein>
    <submittedName>
        <fullName evidence="5">Prepilin signal peptidase PulO-like peptidase</fullName>
    </submittedName>
</protein>
<feature type="domain" description="Prepilin type IV endopeptidase peptidase" evidence="4">
    <location>
        <begin position="5"/>
        <end position="109"/>
    </location>
</feature>
<evidence type="ECO:0000313" key="5">
    <source>
        <dbReference type="EMBL" id="AFM42946.1"/>
    </source>
</evidence>
<keyword evidence="3" id="KW-0812">Transmembrane</keyword>
<dbReference type="RefSeq" id="WP_014828932.1">
    <property type="nucleotide sequence ID" value="NC_018068.1"/>
</dbReference>
<feature type="transmembrane region" description="Helical" evidence="3">
    <location>
        <begin position="125"/>
        <end position="148"/>
    </location>
</feature>
<keyword evidence="3" id="KW-0472">Membrane</keyword>
<evidence type="ECO:0000256" key="1">
    <source>
        <dbReference type="ARBA" id="ARBA00005801"/>
    </source>
</evidence>
<dbReference type="KEGG" id="dai:Desaci_4083"/>
<dbReference type="InterPro" id="IPR000045">
    <property type="entry name" value="Prepilin_IV_endopep_pep"/>
</dbReference>
<dbReference type="GO" id="GO:0005886">
    <property type="term" value="C:plasma membrane"/>
    <property type="evidence" value="ECO:0007669"/>
    <property type="project" value="TreeGrafter"/>
</dbReference>
<proteinExistence type="inferred from homology"/>
<evidence type="ECO:0000256" key="2">
    <source>
        <dbReference type="RuleBase" id="RU003793"/>
    </source>
</evidence>
<sequence length="153" mass="16807">MFWNLIFIVFLVALGVIDFFTMRLPDALVLPFLGIGFLNTFIHHSPTWSNNLISALGVGGVFYIISKVRPQGMGYGDAKYLAALGVWLGYPKIVLAIFVASLMGSIVGVAMVLARRANLREQIPFGPYLSFGACIAFFGGDQIFNWLLNLVLT</sequence>
<gene>
    <name evidence="5" type="ordered locus">Desaci_4083</name>
</gene>
<evidence type="ECO:0000256" key="3">
    <source>
        <dbReference type="SAM" id="Phobius"/>
    </source>
</evidence>
<dbReference type="Proteomes" id="UP000002892">
    <property type="component" value="Chromosome"/>
</dbReference>
<dbReference type="InterPro" id="IPR050882">
    <property type="entry name" value="Prepilin_peptidase/N-MTase"/>
</dbReference>
<reference evidence="5 6" key="1">
    <citation type="journal article" date="2012" name="J. Bacteriol.">
        <title>Complete genome sequences of Desulfosporosinus orientis DSM765T, Desulfosporosinus youngiae DSM17734T, Desulfosporosinus meridiei DSM13257T, and Desulfosporosinus acidiphilus DSM22704T.</title>
        <authorList>
            <person name="Pester M."/>
            <person name="Brambilla E."/>
            <person name="Alazard D."/>
            <person name="Rattei T."/>
            <person name="Weinmaier T."/>
            <person name="Han J."/>
            <person name="Lucas S."/>
            <person name="Lapidus A."/>
            <person name="Cheng J.F."/>
            <person name="Goodwin L."/>
            <person name="Pitluck S."/>
            <person name="Peters L."/>
            <person name="Ovchinnikova G."/>
            <person name="Teshima H."/>
            <person name="Detter J.C."/>
            <person name="Han C.S."/>
            <person name="Tapia R."/>
            <person name="Land M.L."/>
            <person name="Hauser L."/>
            <person name="Kyrpides N.C."/>
            <person name="Ivanova N.N."/>
            <person name="Pagani I."/>
            <person name="Huntmann M."/>
            <person name="Wei C.L."/>
            <person name="Davenport K.W."/>
            <person name="Daligault H."/>
            <person name="Chain P.S."/>
            <person name="Chen A."/>
            <person name="Mavromatis K."/>
            <person name="Markowitz V."/>
            <person name="Szeto E."/>
            <person name="Mikhailova N."/>
            <person name="Pati A."/>
            <person name="Wagner M."/>
            <person name="Woyke T."/>
            <person name="Ollivier B."/>
            <person name="Klenk H.P."/>
            <person name="Spring S."/>
            <person name="Loy A."/>
        </authorList>
    </citation>
    <scope>NUCLEOTIDE SEQUENCE [LARGE SCALE GENOMIC DNA]</scope>
    <source>
        <strain evidence="6">DSM 22704 / JCM 16185 / SJ4</strain>
    </source>
</reference>
<keyword evidence="3" id="KW-1133">Transmembrane helix</keyword>
<evidence type="ECO:0000313" key="6">
    <source>
        <dbReference type="Proteomes" id="UP000002892"/>
    </source>
</evidence>
<dbReference type="GO" id="GO:0006465">
    <property type="term" value="P:signal peptide processing"/>
    <property type="evidence" value="ECO:0007669"/>
    <property type="project" value="TreeGrafter"/>
</dbReference>
<organism evidence="5 6">
    <name type="scientific">Desulfosporosinus acidiphilus (strain DSM 22704 / JCM 16185 / SJ4)</name>
    <dbReference type="NCBI Taxonomy" id="646529"/>
    <lineage>
        <taxon>Bacteria</taxon>
        <taxon>Bacillati</taxon>
        <taxon>Bacillota</taxon>
        <taxon>Clostridia</taxon>
        <taxon>Eubacteriales</taxon>
        <taxon>Desulfitobacteriaceae</taxon>
        <taxon>Desulfosporosinus</taxon>
    </lineage>
</organism>